<evidence type="ECO:0000259" key="1">
    <source>
        <dbReference type="Pfam" id="PF07589"/>
    </source>
</evidence>
<feature type="domain" description="Ice-binding protein C-terminal" evidence="1">
    <location>
        <begin position="153"/>
        <end position="177"/>
    </location>
</feature>
<name>A0A9D7F7K6_9RHOO</name>
<evidence type="ECO:0000313" key="3">
    <source>
        <dbReference type="Proteomes" id="UP000886602"/>
    </source>
</evidence>
<dbReference type="Proteomes" id="UP000886602">
    <property type="component" value="Unassembled WGS sequence"/>
</dbReference>
<proteinExistence type="predicted"/>
<protein>
    <submittedName>
        <fullName evidence="2">PEP-CTERM sorting domain-containing protein</fullName>
    </submittedName>
</protein>
<dbReference type="AlphaFoldDB" id="A0A9D7F7K6"/>
<dbReference type="EMBL" id="JADJNC010000016">
    <property type="protein sequence ID" value="MBK7423610.1"/>
    <property type="molecule type" value="Genomic_DNA"/>
</dbReference>
<accession>A0A9D7F7K6</accession>
<dbReference type="Pfam" id="PF07589">
    <property type="entry name" value="PEP-CTERM"/>
    <property type="match status" value="1"/>
</dbReference>
<dbReference type="InterPro" id="IPR013424">
    <property type="entry name" value="Ice-binding_C"/>
</dbReference>
<dbReference type="NCBIfam" id="TIGR02595">
    <property type="entry name" value="PEP_CTERM"/>
    <property type="match status" value="1"/>
</dbReference>
<comment type="caution">
    <text evidence="2">The sequence shown here is derived from an EMBL/GenBank/DDBJ whole genome shotgun (WGS) entry which is preliminary data.</text>
</comment>
<reference evidence="2" key="1">
    <citation type="submission" date="2020-10" db="EMBL/GenBank/DDBJ databases">
        <title>Connecting structure to function with the recovery of over 1000 high-quality activated sludge metagenome-assembled genomes encoding full-length rRNA genes using long-read sequencing.</title>
        <authorList>
            <person name="Singleton C.M."/>
            <person name="Petriglieri F."/>
            <person name="Kristensen J.M."/>
            <person name="Kirkegaard R.H."/>
            <person name="Michaelsen T.Y."/>
            <person name="Andersen M.H."/>
            <person name="Karst S.M."/>
            <person name="Dueholm M.S."/>
            <person name="Nielsen P.H."/>
            <person name="Albertsen M."/>
        </authorList>
    </citation>
    <scope>NUCLEOTIDE SEQUENCE</scope>
    <source>
        <strain evidence="2">EsbW_18-Q3-R4-48_MAXAC.044</strain>
    </source>
</reference>
<gene>
    <name evidence="2" type="ORF">IPJ48_11195</name>
</gene>
<organism evidence="2 3">
    <name type="scientific">Candidatus Propionivibrio dominans</name>
    <dbReference type="NCBI Taxonomy" id="2954373"/>
    <lineage>
        <taxon>Bacteria</taxon>
        <taxon>Pseudomonadati</taxon>
        <taxon>Pseudomonadota</taxon>
        <taxon>Betaproteobacteria</taxon>
        <taxon>Rhodocyclales</taxon>
        <taxon>Rhodocyclaceae</taxon>
        <taxon>Propionivibrio</taxon>
    </lineage>
</organism>
<evidence type="ECO:0000313" key="2">
    <source>
        <dbReference type="EMBL" id="MBK7423610.1"/>
    </source>
</evidence>
<sequence>MADLALGTANVALSATVNNVAATTLAKISGVGDLSGGALSYTLNFGTVVQGVNGGSTALSLTNSAFGPADALAGTFNLSALQVGDPFLLGGFNSFDSLAAGSSLAGGLTVGFSGTSLGSFDRIIVLNRLSTNGSGPDLGLAAVELHLHGEVLAVPEPGTYGMMLTGLLVVMLGARRRTARQAA</sequence>